<keyword evidence="1" id="KW-0677">Repeat</keyword>
<organism evidence="3 4">
    <name type="scientific">Paragonimus heterotremus</name>
    <dbReference type="NCBI Taxonomy" id="100268"/>
    <lineage>
        <taxon>Eukaryota</taxon>
        <taxon>Metazoa</taxon>
        <taxon>Spiralia</taxon>
        <taxon>Lophotrochozoa</taxon>
        <taxon>Platyhelminthes</taxon>
        <taxon>Trematoda</taxon>
        <taxon>Digenea</taxon>
        <taxon>Plagiorchiida</taxon>
        <taxon>Troglotremata</taxon>
        <taxon>Troglotrematidae</taxon>
        <taxon>Paragonimus</taxon>
    </lineage>
</organism>
<dbReference type="PANTHER" id="PTHR46708">
    <property type="entry name" value="TENASCIN"/>
    <property type="match status" value="1"/>
</dbReference>
<dbReference type="Proteomes" id="UP000748531">
    <property type="component" value="Unassembled WGS sequence"/>
</dbReference>
<dbReference type="EMBL" id="LUCH01003390">
    <property type="protein sequence ID" value="KAF5400199.1"/>
    <property type="molecule type" value="Genomic_DNA"/>
</dbReference>
<dbReference type="InterPro" id="IPR013783">
    <property type="entry name" value="Ig-like_fold"/>
</dbReference>
<keyword evidence="4" id="KW-1185">Reference proteome</keyword>
<dbReference type="PROSITE" id="PS50853">
    <property type="entry name" value="FN3"/>
    <property type="match status" value="2"/>
</dbReference>
<evidence type="ECO:0000313" key="4">
    <source>
        <dbReference type="Proteomes" id="UP000748531"/>
    </source>
</evidence>
<dbReference type="Pfam" id="PF00041">
    <property type="entry name" value="fn3"/>
    <property type="match status" value="2"/>
</dbReference>
<evidence type="ECO:0000259" key="2">
    <source>
        <dbReference type="PROSITE" id="PS50853"/>
    </source>
</evidence>
<dbReference type="InterPro" id="IPR003961">
    <property type="entry name" value="FN3_dom"/>
</dbReference>
<accession>A0A8J4TJE6</accession>
<feature type="domain" description="Fibronectin type-III" evidence="2">
    <location>
        <begin position="162"/>
        <end position="256"/>
    </location>
</feature>
<feature type="domain" description="Fibronectin type-III" evidence="2">
    <location>
        <begin position="63"/>
        <end position="161"/>
    </location>
</feature>
<gene>
    <name evidence="3" type="ORF">PHET_06228</name>
</gene>
<evidence type="ECO:0000256" key="1">
    <source>
        <dbReference type="ARBA" id="ARBA00022737"/>
    </source>
</evidence>
<name>A0A8J4TJE6_9TREM</name>
<proteinExistence type="predicted"/>
<dbReference type="SMART" id="SM00060">
    <property type="entry name" value="FN3"/>
    <property type="match status" value="2"/>
</dbReference>
<dbReference type="InterPro" id="IPR050991">
    <property type="entry name" value="ECM_Regulatory_Proteins"/>
</dbReference>
<dbReference type="AlphaFoldDB" id="A0A8J4TJE6"/>
<evidence type="ECO:0000313" key="3">
    <source>
        <dbReference type="EMBL" id="KAF5400199.1"/>
    </source>
</evidence>
<dbReference type="PANTHER" id="PTHR46708:SF2">
    <property type="entry name" value="FIBRONECTIN TYPE-III DOMAIN-CONTAINING PROTEIN"/>
    <property type="match status" value="1"/>
</dbReference>
<dbReference type="OrthoDB" id="6058203at2759"/>
<protein>
    <recommendedName>
        <fullName evidence="2">Fibronectin type-III domain-containing protein</fullName>
    </recommendedName>
</protein>
<feature type="non-terminal residue" evidence="3">
    <location>
        <position position="336"/>
    </location>
</feature>
<dbReference type="CDD" id="cd00063">
    <property type="entry name" value="FN3"/>
    <property type="match status" value="2"/>
</dbReference>
<sequence>MNVTGVNGSVYASNAEIQKLKTTDTLNYWSRYNVEAYGLTLAGVPTASTFTILETEFGVPTGAPTNLHLIGPANVTEASLNWELPMCEKRQGPFKSYVVNLDPHNDKVKMQFSSDSQTRKPPLHIVGLLPQTTYLLRVAFENAAGIGPVAEITFKTKAQGDVTGIRALKQWNNEVFVTWLTPDINHDHGTLLGFEIEHWPQSDVLNHTKSVRISPGETQYWIRNLTAGTTYQMQIFSLYPQVRIGSEVVSFETVPHPSGPSWISLQLLDRSSSTIQVSWTVTGNPLPVETNYEVTVKLVRSLLPITPHFSTITRLVSDDGIRELSFTDLPPASEYH</sequence>
<dbReference type="SUPFAM" id="SSF49265">
    <property type="entry name" value="Fibronectin type III"/>
    <property type="match status" value="2"/>
</dbReference>
<dbReference type="InterPro" id="IPR036116">
    <property type="entry name" value="FN3_sf"/>
</dbReference>
<comment type="caution">
    <text evidence="3">The sequence shown here is derived from an EMBL/GenBank/DDBJ whole genome shotgun (WGS) entry which is preliminary data.</text>
</comment>
<reference evidence="3" key="1">
    <citation type="submission" date="2019-05" db="EMBL/GenBank/DDBJ databases">
        <title>Annotation for the trematode Paragonimus heterotremus.</title>
        <authorList>
            <person name="Choi Y.-J."/>
        </authorList>
    </citation>
    <scope>NUCLEOTIDE SEQUENCE</scope>
    <source>
        <strain evidence="3">LC</strain>
    </source>
</reference>
<dbReference type="Gene3D" id="2.60.40.10">
    <property type="entry name" value="Immunoglobulins"/>
    <property type="match status" value="2"/>
</dbReference>